<dbReference type="InterPro" id="IPR036188">
    <property type="entry name" value="FAD/NAD-bd_sf"/>
</dbReference>
<dbReference type="GO" id="GO:0016117">
    <property type="term" value="P:carotenoid biosynthetic process"/>
    <property type="evidence" value="ECO:0007669"/>
    <property type="project" value="UniProtKB-KW"/>
</dbReference>
<sequence length="588" mass="64064">MEFLSLRLSPASCSGSAFMVSNSYTSKSRLERIYTLQSFKTVTTNVICSMSSQEKKKVVVVGGGVGGLAVGGRLSREGFDVLILEKNEQVGGRLQSVVLSPGVGNCHQAEPDGGNGGTPVGLRGGDSFRFDTGPSLLLLPQKYRDAFAALGEDMDDYISLKKVEPAAYRVFFGEEGGVKSLDLLYDVQKMCAQLEHEEEGAAAAYLRFLAFAKEALDKGTASFIEQDFKSFWDYANLPRLLPLLKHLSPPELLGQHHARMSAYFKSSKLRALFTFQDLYVGLTPYNAPGVFSLLAATEITDGVWYPVGGFAEVRDGLAKAAQKVGVKITTNATVKRIDHANGQVEGVTLHDGSFIKADIVVANADLPHVYKSLLGSYGRKQASNLLQSKYSASVIAFQWAMNTHLEGLSHHNVFLSDLYEKSWQRVTNASSMIERPNFYVHAPSRTDPTVCPQGYDAITVLLPVAHLGEGYNNGSSSEEKEIIDAARVRVLDCLLRSGIKVTVSNILSEVVYSPPIWQEMYNLQYGATFGLAHNLSQLAYFRPDVADASIRGLYFAGASTRPGNGVPLVLMGAKVTADRILEDNLISR</sequence>
<evidence type="ECO:0000313" key="6">
    <source>
        <dbReference type="Proteomes" id="UP001605036"/>
    </source>
</evidence>
<keyword evidence="3" id="KW-0560">Oxidoreductase</keyword>
<dbReference type="Gene3D" id="3.50.50.60">
    <property type="entry name" value="FAD/NAD(P)-binding domain"/>
    <property type="match status" value="2"/>
</dbReference>
<dbReference type="Proteomes" id="UP001605036">
    <property type="component" value="Unassembled WGS sequence"/>
</dbReference>
<accession>A0ABD1ZQB0</accession>
<organism evidence="5 6">
    <name type="scientific">Riccia fluitans</name>
    <dbReference type="NCBI Taxonomy" id="41844"/>
    <lineage>
        <taxon>Eukaryota</taxon>
        <taxon>Viridiplantae</taxon>
        <taxon>Streptophyta</taxon>
        <taxon>Embryophyta</taxon>
        <taxon>Marchantiophyta</taxon>
        <taxon>Marchantiopsida</taxon>
        <taxon>Marchantiidae</taxon>
        <taxon>Marchantiales</taxon>
        <taxon>Ricciaceae</taxon>
        <taxon>Riccia</taxon>
    </lineage>
</organism>
<reference evidence="5 6" key="1">
    <citation type="submission" date="2024-09" db="EMBL/GenBank/DDBJ databases">
        <title>Chromosome-scale assembly of Riccia fluitans.</title>
        <authorList>
            <person name="Paukszto L."/>
            <person name="Sawicki J."/>
            <person name="Karawczyk K."/>
            <person name="Piernik-Szablinska J."/>
            <person name="Szczecinska M."/>
            <person name="Mazdziarz M."/>
        </authorList>
    </citation>
    <scope>NUCLEOTIDE SEQUENCE [LARGE SCALE GENOMIC DNA]</scope>
    <source>
        <strain evidence="5">Rf_01</strain>
        <tissue evidence="5">Aerial parts of the thallus</tissue>
    </source>
</reference>
<proteinExistence type="predicted"/>
<gene>
    <name evidence="5" type="ORF">R1flu_021570</name>
</gene>
<dbReference type="InterPro" id="IPR002937">
    <property type="entry name" value="Amino_oxidase"/>
</dbReference>
<evidence type="ECO:0000256" key="2">
    <source>
        <dbReference type="ARBA" id="ARBA00022746"/>
    </source>
</evidence>
<dbReference type="PANTHER" id="PTHR43734:SF1">
    <property type="entry name" value="PHYTOENE DESATURASE"/>
    <property type="match status" value="1"/>
</dbReference>
<comment type="pathway">
    <text evidence="1">Carotenoid biosynthesis.</text>
</comment>
<dbReference type="PANTHER" id="PTHR43734">
    <property type="entry name" value="PHYTOENE DESATURASE"/>
    <property type="match status" value="1"/>
</dbReference>
<evidence type="ECO:0000259" key="4">
    <source>
        <dbReference type="Pfam" id="PF01593"/>
    </source>
</evidence>
<dbReference type="AlphaFoldDB" id="A0ABD1ZQB0"/>
<dbReference type="Pfam" id="PF01593">
    <property type="entry name" value="Amino_oxidase"/>
    <property type="match status" value="1"/>
</dbReference>
<comment type="caution">
    <text evidence="5">The sequence shown here is derived from an EMBL/GenBank/DDBJ whole genome shotgun (WGS) entry which is preliminary data.</text>
</comment>
<feature type="domain" description="Amine oxidase" evidence="4">
    <location>
        <begin position="66"/>
        <end position="581"/>
    </location>
</feature>
<dbReference type="InterPro" id="IPR014105">
    <property type="entry name" value="Carotenoid/retinoid_OxRdtase"/>
</dbReference>
<evidence type="ECO:0000313" key="5">
    <source>
        <dbReference type="EMBL" id="KAL2653442.1"/>
    </source>
</evidence>
<dbReference type="NCBIfam" id="TIGR02734">
    <property type="entry name" value="crtI_fam"/>
    <property type="match status" value="1"/>
</dbReference>
<protein>
    <recommendedName>
        <fullName evidence="4">Amine oxidase domain-containing protein</fullName>
    </recommendedName>
</protein>
<dbReference type="GO" id="GO:0016491">
    <property type="term" value="F:oxidoreductase activity"/>
    <property type="evidence" value="ECO:0007669"/>
    <property type="project" value="UniProtKB-KW"/>
</dbReference>
<evidence type="ECO:0000256" key="3">
    <source>
        <dbReference type="ARBA" id="ARBA00023002"/>
    </source>
</evidence>
<keyword evidence="2" id="KW-0125">Carotenoid biosynthesis</keyword>
<evidence type="ECO:0000256" key="1">
    <source>
        <dbReference type="ARBA" id="ARBA00004829"/>
    </source>
</evidence>
<dbReference type="SUPFAM" id="SSF51905">
    <property type="entry name" value="FAD/NAD(P)-binding domain"/>
    <property type="match status" value="1"/>
</dbReference>
<name>A0ABD1ZQB0_9MARC</name>
<dbReference type="EMBL" id="JBHFFA010000001">
    <property type="protein sequence ID" value="KAL2653442.1"/>
    <property type="molecule type" value="Genomic_DNA"/>
</dbReference>
<keyword evidence="6" id="KW-1185">Reference proteome</keyword>